<dbReference type="InterPro" id="IPR029066">
    <property type="entry name" value="PLP-binding_barrel"/>
</dbReference>
<dbReference type="NCBIfam" id="TIGR00492">
    <property type="entry name" value="alr"/>
    <property type="match status" value="1"/>
</dbReference>
<dbReference type="GO" id="GO:0005829">
    <property type="term" value="C:cytosol"/>
    <property type="evidence" value="ECO:0007669"/>
    <property type="project" value="TreeGrafter"/>
</dbReference>
<dbReference type="GO" id="GO:0030170">
    <property type="term" value="F:pyridoxal phosphate binding"/>
    <property type="evidence" value="ECO:0007669"/>
    <property type="project" value="TreeGrafter"/>
</dbReference>
<dbReference type="Pfam" id="PF01168">
    <property type="entry name" value="Ala_racemase_N"/>
    <property type="match status" value="1"/>
</dbReference>
<accession>A0A381TNY3</accession>
<evidence type="ECO:0000256" key="1">
    <source>
        <dbReference type="ARBA" id="ARBA00001933"/>
    </source>
</evidence>
<dbReference type="EMBL" id="UINC01004883">
    <property type="protein sequence ID" value="SVA17539.1"/>
    <property type="molecule type" value="Genomic_DNA"/>
</dbReference>
<proteinExistence type="predicted"/>
<dbReference type="GO" id="GO:0006522">
    <property type="term" value="P:alanine metabolic process"/>
    <property type="evidence" value="ECO:0007669"/>
    <property type="project" value="InterPro"/>
</dbReference>
<feature type="domain" description="Alanine racemase N-terminal" evidence="4">
    <location>
        <begin position="12"/>
        <end position="228"/>
    </location>
</feature>
<keyword evidence="3" id="KW-0413">Isomerase</keyword>
<evidence type="ECO:0000256" key="3">
    <source>
        <dbReference type="ARBA" id="ARBA00023235"/>
    </source>
</evidence>
<dbReference type="PROSITE" id="PS00395">
    <property type="entry name" value="ALANINE_RACEMASE"/>
    <property type="match status" value="1"/>
</dbReference>
<dbReference type="PANTHER" id="PTHR30511">
    <property type="entry name" value="ALANINE RACEMASE"/>
    <property type="match status" value="1"/>
</dbReference>
<evidence type="ECO:0000313" key="5">
    <source>
        <dbReference type="EMBL" id="SVA17539.1"/>
    </source>
</evidence>
<dbReference type="SUPFAM" id="SSF51419">
    <property type="entry name" value="PLP-binding barrel"/>
    <property type="match status" value="1"/>
</dbReference>
<sequence>MSDRPENLMVLDLDALTSNLNYIKHLAGPEKQLIASIKANAYGHDIRLVASVLQEMQVDMLATGSIEDARTLRKDGVDTPLLLFAYATPENTIAAAKEGFISTIPNLASAISLNAMTPVQIPVYLKIDCGLGRLGAPLSQAKEFVTRIFQLEKLKVEGIYTHVPFPEVTSSAWAQEKLDQFDAFIRTLESDGYSIPVTQAMASCCVLAGLRDESSAICIGHALYGLSPFSSKQAPTFRHLRPVIHSVSSTLIHIGHHQKGSDIATGGLYGTASAHVVGVLPLGAAMGMRPPADNK</sequence>
<dbReference type="InterPro" id="IPR020622">
    <property type="entry name" value="Ala_racemase_pyridoxalP-BS"/>
</dbReference>
<dbReference type="Gene3D" id="3.20.20.10">
    <property type="entry name" value="Alanine racemase"/>
    <property type="match status" value="1"/>
</dbReference>
<dbReference type="Gene3D" id="2.40.37.10">
    <property type="entry name" value="Lyase, Ornithine Decarboxylase, Chain A, domain 1"/>
    <property type="match status" value="1"/>
</dbReference>
<dbReference type="GO" id="GO:0008784">
    <property type="term" value="F:alanine racemase activity"/>
    <property type="evidence" value="ECO:0007669"/>
    <property type="project" value="InterPro"/>
</dbReference>
<gene>
    <name evidence="5" type="ORF">METZ01_LOCUS70393</name>
</gene>
<feature type="non-terminal residue" evidence="5">
    <location>
        <position position="295"/>
    </location>
</feature>
<name>A0A381TNY3_9ZZZZ</name>
<dbReference type="InterPro" id="IPR001608">
    <property type="entry name" value="Ala_racemase_N"/>
</dbReference>
<dbReference type="PRINTS" id="PR00992">
    <property type="entry name" value="ALARACEMASE"/>
</dbReference>
<dbReference type="InterPro" id="IPR000821">
    <property type="entry name" value="Ala_racemase"/>
</dbReference>
<protein>
    <recommendedName>
        <fullName evidence="4">Alanine racemase N-terminal domain-containing protein</fullName>
    </recommendedName>
</protein>
<organism evidence="5">
    <name type="scientific">marine metagenome</name>
    <dbReference type="NCBI Taxonomy" id="408172"/>
    <lineage>
        <taxon>unclassified sequences</taxon>
        <taxon>metagenomes</taxon>
        <taxon>ecological metagenomes</taxon>
    </lineage>
</organism>
<reference evidence="5" key="1">
    <citation type="submission" date="2018-05" db="EMBL/GenBank/DDBJ databases">
        <authorList>
            <person name="Lanie J.A."/>
            <person name="Ng W.-L."/>
            <person name="Kazmierczak K.M."/>
            <person name="Andrzejewski T.M."/>
            <person name="Davidsen T.M."/>
            <person name="Wayne K.J."/>
            <person name="Tettelin H."/>
            <person name="Glass J.I."/>
            <person name="Rusch D."/>
            <person name="Podicherti R."/>
            <person name="Tsui H.-C.T."/>
            <person name="Winkler M.E."/>
        </authorList>
    </citation>
    <scope>NUCLEOTIDE SEQUENCE</scope>
</reference>
<evidence type="ECO:0000256" key="2">
    <source>
        <dbReference type="ARBA" id="ARBA00022898"/>
    </source>
</evidence>
<dbReference type="PANTHER" id="PTHR30511:SF0">
    <property type="entry name" value="ALANINE RACEMASE, CATABOLIC-RELATED"/>
    <property type="match status" value="1"/>
</dbReference>
<dbReference type="InterPro" id="IPR009006">
    <property type="entry name" value="Ala_racemase/Decarboxylase_C"/>
</dbReference>
<dbReference type="AlphaFoldDB" id="A0A381TNY3"/>
<keyword evidence="2" id="KW-0663">Pyridoxal phosphate</keyword>
<evidence type="ECO:0000259" key="4">
    <source>
        <dbReference type="Pfam" id="PF01168"/>
    </source>
</evidence>
<comment type="cofactor">
    <cofactor evidence="1">
        <name>pyridoxal 5'-phosphate</name>
        <dbReference type="ChEBI" id="CHEBI:597326"/>
    </cofactor>
</comment>